<accession>A0A0F9W455</accession>
<dbReference type="GO" id="GO:0009279">
    <property type="term" value="C:cell outer membrane"/>
    <property type="evidence" value="ECO:0007669"/>
    <property type="project" value="UniProtKB-SubCell"/>
</dbReference>
<dbReference type="Pfam" id="PF07715">
    <property type="entry name" value="Plug"/>
    <property type="match status" value="1"/>
</dbReference>
<evidence type="ECO:0000256" key="8">
    <source>
        <dbReference type="ARBA" id="ARBA00023077"/>
    </source>
</evidence>
<evidence type="ECO:0000256" key="5">
    <source>
        <dbReference type="ARBA" id="ARBA00022729"/>
    </source>
</evidence>
<feature type="domain" description="TonB-dependent receptor-like beta-barrel" evidence="11">
    <location>
        <begin position="402"/>
        <end position="753"/>
    </location>
</feature>
<keyword evidence="6" id="KW-0408">Iron</keyword>
<evidence type="ECO:0000256" key="6">
    <source>
        <dbReference type="ARBA" id="ARBA00023004"/>
    </source>
</evidence>
<keyword evidence="5" id="KW-0732">Signal</keyword>
<name>A0A0F9W455_9ZZZZ</name>
<dbReference type="EMBL" id="LAZR01000014">
    <property type="protein sequence ID" value="KKO07013.1"/>
    <property type="molecule type" value="Genomic_DNA"/>
</dbReference>
<dbReference type="PANTHER" id="PTHR32552">
    <property type="entry name" value="FERRICHROME IRON RECEPTOR-RELATED"/>
    <property type="match status" value="1"/>
</dbReference>
<dbReference type="GO" id="GO:0015344">
    <property type="term" value="F:siderophore uptake transmembrane transporter activity"/>
    <property type="evidence" value="ECO:0007669"/>
    <property type="project" value="TreeGrafter"/>
</dbReference>
<comment type="subcellular location">
    <subcellularLocation>
        <location evidence="1">Cell outer membrane</location>
        <topology evidence="1">Multi-pass membrane protein</topology>
    </subcellularLocation>
</comment>
<dbReference type="InterPro" id="IPR012910">
    <property type="entry name" value="Plug_dom"/>
</dbReference>
<evidence type="ECO:0000256" key="2">
    <source>
        <dbReference type="ARBA" id="ARBA00022448"/>
    </source>
</evidence>
<dbReference type="PANTHER" id="PTHR32552:SF89">
    <property type="entry name" value="CATECHOLATE SIDEROPHORE RECEPTOR FIU"/>
    <property type="match status" value="1"/>
</dbReference>
<dbReference type="PROSITE" id="PS01156">
    <property type="entry name" value="TONB_DEPENDENT_REC_2"/>
    <property type="match status" value="1"/>
</dbReference>
<gene>
    <name evidence="13" type="ORF">LCGC14_0061990</name>
</gene>
<dbReference type="InterPro" id="IPR039426">
    <property type="entry name" value="TonB-dep_rcpt-like"/>
</dbReference>
<keyword evidence="9" id="KW-0472">Membrane</keyword>
<evidence type="ECO:0000313" key="13">
    <source>
        <dbReference type="EMBL" id="KKO07013.1"/>
    </source>
</evidence>
<keyword evidence="10" id="KW-0998">Cell outer membrane</keyword>
<dbReference type="InterPro" id="IPR000531">
    <property type="entry name" value="Beta-barrel_TonB"/>
</dbReference>
<keyword evidence="8" id="KW-0798">TonB box</keyword>
<dbReference type="Pfam" id="PF00593">
    <property type="entry name" value="TonB_dep_Rec_b-barrel"/>
    <property type="match status" value="1"/>
</dbReference>
<sequence length="784" mass="85217">MTTKKLYRGVCLAIGGLVAAPFAIAQDAPAVEEMVVTSQMRTFASSTVSEEMLKQVSGASSVLGAIDYIPGVLVNEGDAFGGDDWSTTISIRGFQVSLDEQQLGMTIDGIPNGNSNYGGGSKANRFLDTENLFAVDVVQGTSDIASWSHEALGGSMNFRSVDPTREAGLTASTTFGDNNARKVFVRYNTGEIMDNTFAWISMSGSDIDSWIDGSGESNRDHIAAKLKGYYDNVELTGYISYDDAHEDNYQRITPQEFIEDPTWDRLTGNWTGIPHVDQLYRRAWSTLRKNLLAYAKAEFEVSGIDFSTSVYHHDNSGRGDWIPPYIVDVRNDGAGNPNSELNTGAPVLGGGPLGTITFVDASGRALQPTPGCQSSLVFPYGGAGPAYDPACFPAGAVPVSSYRHTVYDKQRTGFVADFSWMQELSQFDNTLRGGFWYEDNKRNESRDWLKVIDSRTSANFNHVPYWTQYDRTFPQETMTWYLEDTIVAGPLTARLGAKQYLVDIDREDEHQGGLRTASVNSDSDVLLSGGLVYTLPVDGLEAFMGYAESFSSIKDGVLEANQTALDSVEPETADSMDIGLRYTSGMFNASLTYYDIEFANRITYIPEGSTDGIDYLGESDGAYVNVGGIESSGVEAAIQAMVTETLSLYFSYTKNDSTYIGTPDPAANTLLGVFPGNTVFGSAEDMFVISADWRRDNFSAGLTYKDVGDRWLNAANITRIDGYGVADLYVGVDLDQYLEGLKGASLQVNVTNLTDKSYIGGVAGGWGGWIAPPRTATATLTVDF</sequence>
<evidence type="ECO:0000256" key="1">
    <source>
        <dbReference type="ARBA" id="ARBA00004571"/>
    </source>
</evidence>
<dbReference type="SUPFAM" id="SSF56935">
    <property type="entry name" value="Porins"/>
    <property type="match status" value="1"/>
</dbReference>
<dbReference type="Gene3D" id="2.170.130.10">
    <property type="entry name" value="TonB-dependent receptor, plug domain"/>
    <property type="match status" value="1"/>
</dbReference>
<keyword evidence="7" id="KW-0406">Ion transport</keyword>
<dbReference type="InterPro" id="IPR010917">
    <property type="entry name" value="TonB_rcpt_CS"/>
</dbReference>
<evidence type="ECO:0000256" key="9">
    <source>
        <dbReference type="ARBA" id="ARBA00023136"/>
    </source>
</evidence>
<evidence type="ECO:0000259" key="11">
    <source>
        <dbReference type="Pfam" id="PF00593"/>
    </source>
</evidence>
<dbReference type="Gene3D" id="2.40.170.20">
    <property type="entry name" value="TonB-dependent receptor, beta-barrel domain"/>
    <property type="match status" value="1"/>
</dbReference>
<feature type="domain" description="TonB-dependent receptor plug" evidence="12">
    <location>
        <begin position="43"/>
        <end position="154"/>
    </location>
</feature>
<evidence type="ECO:0000256" key="4">
    <source>
        <dbReference type="ARBA" id="ARBA00022692"/>
    </source>
</evidence>
<evidence type="ECO:0000256" key="7">
    <source>
        <dbReference type="ARBA" id="ARBA00023065"/>
    </source>
</evidence>
<comment type="caution">
    <text evidence="13">The sequence shown here is derived from an EMBL/GenBank/DDBJ whole genome shotgun (WGS) entry which is preliminary data.</text>
</comment>
<dbReference type="InterPro" id="IPR037066">
    <property type="entry name" value="Plug_dom_sf"/>
</dbReference>
<dbReference type="AlphaFoldDB" id="A0A0F9W455"/>
<evidence type="ECO:0000259" key="12">
    <source>
        <dbReference type="Pfam" id="PF07715"/>
    </source>
</evidence>
<evidence type="ECO:0008006" key="14">
    <source>
        <dbReference type="Google" id="ProtNLM"/>
    </source>
</evidence>
<organism evidence="13">
    <name type="scientific">marine sediment metagenome</name>
    <dbReference type="NCBI Taxonomy" id="412755"/>
    <lineage>
        <taxon>unclassified sequences</taxon>
        <taxon>metagenomes</taxon>
        <taxon>ecological metagenomes</taxon>
    </lineage>
</organism>
<dbReference type="PROSITE" id="PS52016">
    <property type="entry name" value="TONB_DEPENDENT_REC_3"/>
    <property type="match status" value="1"/>
</dbReference>
<dbReference type="InterPro" id="IPR036942">
    <property type="entry name" value="Beta-barrel_TonB_sf"/>
</dbReference>
<keyword evidence="4" id="KW-0812">Transmembrane</keyword>
<reference evidence="13" key="1">
    <citation type="journal article" date="2015" name="Nature">
        <title>Complex archaea that bridge the gap between prokaryotes and eukaryotes.</title>
        <authorList>
            <person name="Spang A."/>
            <person name="Saw J.H."/>
            <person name="Jorgensen S.L."/>
            <person name="Zaremba-Niedzwiedzka K."/>
            <person name="Martijn J."/>
            <person name="Lind A.E."/>
            <person name="van Eijk R."/>
            <person name="Schleper C."/>
            <person name="Guy L."/>
            <person name="Ettema T.J."/>
        </authorList>
    </citation>
    <scope>NUCLEOTIDE SEQUENCE</scope>
</reference>
<proteinExistence type="predicted"/>
<keyword evidence="2" id="KW-0813">Transport</keyword>
<keyword evidence="3" id="KW-0410">Iron transport</keyword>
<protein>
    <recommendedName>
        <fullName evidence="14">TonB-dependent receptor</fullName>
    </recommendedName>
</protein>
<evidence type="ECO:0000256" key="3">
    <source>
        <dbReference type="ARBA" id="ARBA00022496"/>
    </source>
</evidence>
<evidence type="ECO:0000256" key="10">
    <source>
        <dbReference type="ARBA" id="ARBA00023237"/>
    </source>
</evidence>